<gene>
    <name evidence="4" type="ORF">LTR77_003458</name>
</gene>
<evidence type="ECO:0000256" key="1">
    <source>
        <dbReference type="SAM" id="MobiDB-lite"/>
    </source>
</evidence>
<keyword evidence="5" id="KW-1185">Reference proteome</keyword>
<feature type="region of interest" description="Disordered" evidence="1">
    <location>
        <begin position="242"/>
        <end position="275"/>
    </location>
</feature>
<dbReference type="AlphaFoldDB" id="A0AAV9PHP2"/>
<evidence type="ECO:0000259" key="3">
    <source>
        <dbReference type="Pfam" id="PF13449"/>
    </source>
</evidence>
<dbReference type="GeneID" id="89924805"/>
<sequence>MLFKSNLLLPVLVSSAAAAPSSHKHTAAVNTTTCNGETYVYEELAGYGFLPPNDRDKYGDTLGGLGSSLAVDKSSWKKVGQNYQGVAYALPDRGWNTNGTINFQNRIQKISITLNVEEPTLKRPCGPNLDMKYLDTILLADFEGTPTTGLDPDITGPYKHFSEVPFALPSANYTGNGFGGPGNGGNRVTLDPEGLFLGADGSFRVSDEYGPYIYQFDSKGKMINAIQPPNAILPRRHKKVSFSADSPPIYNPDLEPSPEENPTGRNNNQGFEGLTTNPEGTKLYVLLQSATNQDGGLETERNTRFLVYDISTPTPSYEAEYVVHLPLVDPSDEDSDVARQSEIHYISPTQFLILARDSDAGAGQDETESLYRHVDVIDISSATNVKGKEHDCSTCQIASREGVLRKDIEPAEYCSWLDFNVNSQLRRFGVHNGGAQNKGLLNEKWESMALLPAEGEDEYYLISFSDNDFINQDGYMNFGKFEYQDESGFDLLNQALVFKVKLPKGTEPLVG</sequence>
<proteinExistence type="predicted"/>
<protein>
    <recommendedName>
        <fullName evidence="3">Phytase-like domain-containing protein</fullName>
    </recommendedName>
</protein>
<organism evidence="4 5">
    <name type="scientific">Saxophila tyrrhenica</name>
    <dbReference type="NCBI Taxonomy" id="1690608"/>
    <lineage>
        <taxon>Eukaryota</taxon>
        <taxon>Fungi</taxon>
        <taxon>Dikarya</taxon>
        <taxon>Ascomycota</taxon>
        <taxon>Pezizomycotina</taxon>
        <taxon>Dothideomycetes</taxon>
        <taxon>Dothideomycetidae</taxon>
        <taxon>Mycosphaerellales</taxon>
        <taxon>Extremaceae</taxon>
        <taxon>Saxophila</taxon>
    </lineage>
</organism>
<evidence type="ECO:0000313" key="4">
    <source>
        <dbReference type="EMBL" id="KAK5171822.1"/>
    </source>
</evidence>
<reference evidence="4 5" key="1">
    <citation type="submission" date="2023-08" db="EMBL/GenBank/DDBJ databases">
        <title>Black Yeasts Isolated from many extreme environments.</title>
        <authorList>
            <person name="Coleine C."/>
            <person name="Stajich J.E."/>
            <person name="Selbmann L."/>
        </authorList>
    </citation>
    <scope>NUCLEOTIDE SEQUENCE [LARGE SCALE GENOMIC DNA]</scope>
    <source>
        <strain evidence="4 5">CCFEE 5935</strain>
    </source>
</reference>
<feature type="chain" id="PRO_5043765512" description="Phytase-like domain-containing protein" evidence="2">
    <location>
        <begin position="19"/>
        <end position="511"/>
    </location>
</feature>
<feature type="domain" description="Phytase-like" evidence="3">
    <location>
        <begin position="85"/>
        <end position="469"/>
    </location>
</feature>
<feature type="compositionally biased region" description="Polar residues" evidence="1">
    <location>
        <begin position="263"/>
        <end position="275"/>
    </location>
</feature>
<dbReference type="RefSeq" id="XP_064660666.1">
    <property type="nucleotide sequence ID" value="XM_064800715.1"/>
</dbReference>
<accession>A0AAV9PHP2</accession>
<evidence type="ECO:0000256" key="2">
    <source>
        <dbReference type="SAM" id="SignalP"/>
    </source>
</evidence>
<name>A0AAV9PHP2_9PEZI</name>
<dbReference type="EMBL" id="JAVRRT010000005">
    <property type="protein sequence ID" value="KAK5171822.1"/>
    <property type="molecule type" value="Genomic_DNA"/>
</dbReference>
<dbReference type="PANTHER" id="PTHR37957:SF1">
    <property type="entry name" value="PHYTASE-LIKE DOMAIN-CONTAINING PROTEIN"/>
    <property type="match status" value="1"/>
</dbReference>
<feature type="signal peptide" evidence="2">
    <location>
        <begin position="1"/>
        <end position="18"/>
    </location>
</feature>
<dbReference type="PANTHER" id="PTHR37957">
    <property type="entry name" value="BLR7070 PROTEIN"/>
    <property type="match status" value="1"/>
</dbReference>
<keyword evidence="2" id="KW-0732">Signal</keyword>
<dbReference type="Pfam" id="PF13449">
    <property type="entry name" value="Phytase-like"/>
    <property type="match status" value="1"/>
</dbReference>
<comment type="caution">
    <text evidence="4">The sequence shown here is derived from an EMBL/GenBank/DDBJ whole genome shotgun (WGS) entry which is preliminary data.</text>
</comment>
<dbReference type="Proteomes" id="UP001337655">
    <property type="component" value="Unassembled WGS sequence"/>
</dbReference>
<evidence type="ECO:0000313" key="5">
    <source>
        <dbReference type="Proteomes" id="UP001337655"/>
    </source>
</evidence>
<dbReference type="InterPro" id="IPR027372">
    <property type="entry name" value="Phytase-like_dom"/>
</dbReference>